<keyword evidence="1" id="KW-0812">Transmembrane</keyword>
<dbReference type="PANTHER" id="PTHR46791">
    <property type="entry name" value="EXPRESSED PROTEIN"/>
    <property type="match status" value="1"/>
</dbReference>
<dbReference type="Pfam" id="PF24764">
    <property type="entry name" value="rva_4"/>
    <property type="match status" value="1"/>
</dbReference>
<gene>
    <name evidence="3" type="ORF">MELIAE_LOCUS12105</name>
</gene>
<protein>
    <recommendedName>
        <fullName evidence="2">Integrase core domain-containing protein</fullName>
    </recommendedName>
</protein>
<name>A0A9P0BH69_BRAAE</name>
<dbReference type="PANTHER" id="PTHR46791:SF13">
    <property type="entry name" value="CLR5 DOMAIN-CONTAINING PROTEIN"/>
    <property type="match status" value="1"/>
</dbReference>
<dbReference type="InterPro" id="IPR058913">
    <property type="entry name" value="Integrase_dom_put"/>
</dbReference>
<keyword evidence="1" id="KW-0472">Membrane</keyword>
<keyword evidence="1" id="KW-1133">Transmembrane helix</keyword>
<feature type="domain" description="Integrase core" evidence="2">
    <location>
        <begin position="128"/>
        <end position="293"/>
    </location>
</feature>
<accession>A0A9P0BH69</accession>
<organism evidence="3 4">
    <name type="scientific">Brassicogethes aeneus</name>
    <name type="common">Rape pollen beetle</name>
    <name type="synonym">Meligethes aeneus</name>
    <dbReference type="NCBI Taxonomy" id="1431903"/>
    <lineage>
        <taxon>Eukaryota</taxon>
        <taxon>Metazoa</taxon>
        <taxon>Ecdysozoa</taxon>
        <taxon>Arthropoda</taxon>
        <taxon>Hexapoda</taxon>
        <taxon>Insecta</taxon>
        <taxon>Pterygota</taxon>
        <taxon>Neoptera</taxon>
        <taxon>Endopterygota</taxon>
        <taxon>Coleoptera</taxon>
        <taxon>Polyphaga</taxon>
        <taxon>Cucujiformia</taxon>
        <taxon>Nitidulidae</taxon>
        <taxon>Meligethinae</taxon>
        <taxon>Brassicogethes</taxon>
    </lineage>
</organism>
<proteinExistence type="predicted"/>
<dbReference type="EMBL" id="OV121139">
    <property type="protein sequence ID" value="CAH0563120.1"/>
    <property type="molecule type" value="Genomic_DNA"/>
</dbReference>
<keyword evidence="4" id="KW-1185">Reference proteome</keyword>
<evidence type="ECO:0000256" key="1">
    <source>
        <dbReference type="SAM" id="Phobius"/>
    </source>
</evidence>
<reference evidence="3" key="1">
    <citation type="submission" date="2021-12" db="EMBL/GenBank/DDBJ databases">
        <authorList>
            <person name="King R."/>
        </authorList>
    </citation>
    <scope>NUCLEOTIDE SEQUENCE</scope>
</reference>
<evidence type="ECO:0000313" key="3">
    <source>
        <dbReference type="EMBL" id="CAH0563120.1"/>
    </source>
</evidence>
<sequence>MDKIDNLITFYFLLGFQHLEIRLFLSNHHVQISERQLKRRLQKLELFRRKNYSNVNDIIDFIYKQIQTSGNLHGYKWMHLRCIQSGLRVKQKTVRQLLKLVDPEGVACRTRRRLQRRQYSNRGPNYDKLKPYGISISGCIDGFSRKIIWLKSSPTCNDPKVIAGFYMKSVELLKGFPLSLRSDMGTENGAVEKMQIFLRQQSTLRLSSLPPFIYGTSQANQRIESKWSILRKHNSQYWMNFFFKLKKDSKFTGSFVDKSLIRFCFLQIIQKERVQIVEEWDSHKIRKSRNTTSSSGRPLIMFKFPEIYNAENHLVEAEIGIINECLEECKFLQAPCDEDVYEMCQIMLSERYMSIKPKTVDEAINTYFFKNLIRFFVTGLTIVLLCVMFIIVFM</sequence>
<evidence type="ECO:0000259" key="2">
    <source>
        <dbReference type="Pfam" id="PF24764"/>
    </source>
</evidence>
<feature type="transmembrane region" description="Helical" evidence="1">
    <location>
        <begin position="372"/>
        <end position="393"/>
    </location>
</feature>
<dbReference type="OrthoDB" id="6747988at2759"/>
<evidence type="ECO:0000313" key="4">
    <source>
        <dbReference type="Proteomes" id="UP001154078"/>
    </source>
</evidence>
<dbReference type="Proteomes" id="UP001154078">
    <property type="component" value="Chromosome 8"/>
</dbReference>
<dbReference type="AlphaFoldDB" id="A0A9P0BH69"/>